<comment type="caution">
    <text evidence="1">The sequence shown here is derived from an EMBL/GenBank/DDBJ whole genome shotgun (WGS) entry which is preliminary data.</text>
</comment>
<dbReference type="Gene3D" id="3.10.10.10">
    <property type="entry name" value="HIV Type 1 Reverse Transcriptase, subunit A, domain 1"/>
    <property type="match status" value="1"/>
</dbReference>
<evidence type="ECO:0000313" key="2">
    <source>
        <dbReference type="Proteomes" id="UP000326396"/>
    </source>
</evidence>
<dbReference type="OrthoDB" id="2431547at2759"/>
<proteinExistence type="predicted"/>
<dbReference type="PANTHER" id="PTHR15503:SF45">
    <property type="entry name" value="RNA-DIRECTED DNA POLYMERASE HOMOLOG"/>
    <property type="match status" value="1"/>
</dbReference>
<evidence type="ECO:0000313" key="1">
    <source>
        <dbReference type="EMBL" id="KAD5802652.1"/>
    </source>
</evidence>
<protein>
    <recommendedName>
        <fullName evidence="3">Reverse transcriptase domain-containing protein</fullName>
    </recommendedName>
</protein>
<reference evidence="1 2" key="1">
    <citation type="submission" date="2019-05" db="EMBL/GenBank/DDBJ databases">
        <title>Mikania micrantha, genome provides insights into the molecular mechanism of rapid growth.</title>
        <authorList>
            <person name="Liu B."/>
        </authorList>
    </citation>
    <scope>NUCLEOTIDE SEQUENCE [LARGE SCALE GENOMIC DNA]</scope>
    <source>
        <strain evidence="1">NLD-2019</strain>
        <tissue evidence="1">Leaf</tissue>
    </source>
</reference>
<dbReference type="PANTHER" id="PTHR15503">
    <property type="entry name" value="LDOC1 RELATED"/>
    <property type="match status" value="1"/>
</dbReference>
<dbReference type="Proteomes" id="UP000326396">
    <property type="component" value="Linkage Group LG15"/>
</dbReference>
<dbReference type="AlphaFoldDB" id="A0A5N6P0K8"/>
<dbReference type="InterPro" id="IPR043128">
    <property type="entry name" value="Rev_trsase/Diguanyl_cyclase"/>
</dbReference>
<dbReference type="Gene3D" id="3.30.70.270">
    <property type="match status" value="1"/>
</dbReference>
<sequence length="207" mass="23542">MHVGSFDIIIGMDWLASHRAEIVCFEKFICIPLPSGETLRVFGETPSKGLRLMSCTKAQKCLRKKCIAFLAHIVKDKDKEKDKSIQDVPVVCDFPEVFPKDLSGIPPERQVEFRIDLVPGANPVAKAPYRLAPSELQELASQLQELSDKVFIRPSRSPWGAPILFVKKKDGSFRMRIDYHELNKLTIKNRYPFPRIDDLFDQLQGSA</sequence>
<name>A0A5N6P0K8_9ASTR</name>
<dbReference type="EMBL" id="SZYD01000007">
    <property type="protein sequence ID" value="KAD5802652.1"/>
    <property type="molecule type" value="Genomic_DNA"/>
</dbReference>
<dbReference type="InterPro" id="IPR032567">
    <property type="entry name" value="RTL1-rel"/>
</dbReference>
<accession>A0A5N6P0K8</accession>
<dbReference type="SUPFAM" id="SSF56672">
    <property type="entry name" value="DNA/RNA polymerases"/>
    <property type="match status" value="1"/>
</dbReference>
<dbReference type="Pfam" id="PF08284">
    <property type="entry name" value="RVP_2"/>
    <property type="match status" value="1"/>
</dbReference>
<gene>
    <name evidence="1" type="ORF">E3N88_14012</name>
</gene>
<evidence type="ECO:0008006" key="3">
    <source>
        <dbReference type="Google" id="ProtNLM"/>
    </source>
</evidence>
<keyword evidence="2" id="KW-1185">Reference proteome</keyword>
<organism evidence="1 2">
    <name type="scientific">Mikania micrantha</name>
    <name type="common">bitter vine</name>
    <dbReference type="NCBI Taxonomy" id="192012"/>
    <lineage>
        <taxon>Eukaryota</taxon>
        <taxon>Viridiplantae</taxon>
        <taxon>Streptophyta</taxon>
        <taxon>Embryophyta</taxon>
        <taxon>Tracheophyta</taxon>
        <taxon>Spermatophyta</taxon>
        <taxon>Magnoliopsida</taxon>
        <taxon>eudicotyledons</taxon>
        <taxon>Gunneridae</taxon>
        <taxon>Pentapetalae</taxon>
        <taxon>asterids</taxon>
        <taxon>campanulids</taxon>
        <taxon>Asterales</taxon>
        <taxon>Asteraceae</taxon>
        <taxon>Asteroideae</taxon>
        <taxon>Heliantheae alliance</taxon>
        <taxon>Eupatorieae</taxon>
        <taxon>Mikania</taxon>
    </lineage>
</organism>
<dbReference type="InterPro" id="IPR043502">
    <property type="entry name" value="DNA/RNA_pol_sf"/>
</dbReference>